<organism evidence="1 2">
    <name type="scientific">Capnocytophaga canimorsus</name>
    <dbReference type="NCBI Taxonomy" id="28188"/>
    <lineage>
        <taxon>Bacteria</taxon>
        <taxon>Pseudomonadati</taxon>
        <taxon>Bacteroidota</taxon>
        <taxon>Flavobacteriia</taxon>
        <taxon>Flavobacteriales</taxon>
        <taxon>Flavobacteriaceae</taxon>
        <taxon>Capnocytophaga</taxon>
    </lineage>
</organism>
<evidence type="ECO:0000313" key="2">
    <source>
        <dbReference type="Proteomes" id="UP000044026"/>
    </source>
</evidence>
<dbReference type="Proteomes" id="UP000044026">
    <property type="component" value="Unassembled WGS sequence"/>
</dbReference>
<name>A0A0B7HP84_9FLAO</name>
<proteinExistence type="predicted"/>
<reference evidence="1 2" key="1">
    <citation type="submission" date="2015-01" db="EMBL/GenBank/DDBJ databases">
        <authorList>
            <person name="Xiang T."/>
            <person name="Song Y."/>
            <person name="Huang L."/>
            <person name="Wang B."/>
            <person name="Wu P."/>
        </authorList>
    </citation>
    <scope>NUCLEOTIDE SEQUENCE [LARGE SCALE GENOMIC DNA]</scope>
    <source>
        <strain evidence="1 2">Cc12</strain>
    </source>
</reference>
<evidence type="ECO:0000313" key="1">
    <source>
        <dbReference type="EMBL" id="CEN41110.1"/>
    </source>
</evidence>
<sequence>MQKVGFGCMQIRIYMPLLPVFWAFFVVLSVVLMRFFCIFSGWAASFSWAHANGRSAGPKAVVFGHKKSPKRGGFIGVMVVLTTFVPYSSS</sequence>
<protein>
    <submittedName>
        <fullName evidence="1">Uncharacterized protein</fullName>
    </submittedName>
</protein>
<dbReference type="AlphaFoldDB" id="A0A0B7HP84"/>
<gene>
    <name evidence="1" type="ORF">CCAN12_800065</name>
</gene>
<dbReference type="EMBL" id="CDOE01000079">
    <property type="protein sequence ID" value="CEN41110.1"/>
    <property type="molecule type" value="Genomic_DNA"/>
</dbReference>
<accession>A0A0B7HP84</accession>